<proteinExistence type="predicted"/>
<feature type="non-terminal residue" evidence="1">
    <location>
        <position position="91"/>
    </location>
</feature>
<dbReference type="Proteomes" id="UP000305539">
    <property type="component" value="Unassembled WGS sequence"/>
</dbReference>
<keyword evidence="2" id="KW-1185">Reference proteome</keyword>
<dbReference type="AlphaFoldDB" id="A0A4U1I485"/>
<gene>
    <name evidence="1" type="ORF">FAZ69_17540</name>
</gene>
<evidence type="ECO:0000313" key="1">
    <source>
        <dbReference type="EMBL" id="TKC88052.1"/>
    </source>
</evidence>
<name>A0A4U1I485_9BURK</name>
<sequence length="91" mass="9937">MTTQSNPEPPLINFAFPFRDAKGKEIVDEHVFYEWLADEESGSFAVSSSGMWHGGIHVSAEGAGKHLDLPYGVRCIAAGEVIAYQTNRLAL</sequence>
<dbReference type="EMBL" id="SWJE01000008">
    <property type="protein sequence ID" value="TKC88052.1"/>
    <property type="molecule type" value="Genomic_DNA"/>
</dbReference>
<organism evidence="1 2">
    <name type="scientific">Trinickia terrae</name>
    <dbReference type="NCBI Taxonomy" id="2571161"/>
    <lineage>
        <taxon>Bacteria</taxon>
        <taxon>Pseudomonadati</taxon>
        <taxon>Pseudomonadota</taxon>
        <taxon>Betaproteobacteria</taxon>
        <taxon>Burkholderiales</taxon>
        <taxon>Burkholderiaceae</taxon>
        <taxon>Trinickia</taxon>
    </lineage>
</organism>
<evidence type="ECO:0000313" key="2">
    <source>
        <dbReference type="Proteomes" id="UP000305539"/>
    </source>
</evidence>
<accession>A0A4U1I485</accession>
<comment type="caution">
    <text evidence="1">The sequence shown here is derived from an EMBL/GenBank/DDBJ whole genome shotgun (WGS) entry which is preliminary data.</text>
</comment>
<protein>
    <submittedName>
        <fullName evidence="1">Chitinase</fullName>
    </submittedName>
</protein>
<reference evidence="1 2" key="1">
    <citation type="submission" date="2019-04" db="EMBL/GenBank/DDBJ databases">
        <title>Trinickia sp. 7GSK02, isolated from subtropical forest soil.</title>
        <authorList>
            <person name="Gao Z.-H."/>
            <person name="Qiu L.-H."/>
        </authorList>
    </citation>
    <scope>NUCLEOTIDE SEQUENCE [LARGE SCALE GENOMIC DNA]</scope>
    <source>
        <strain evidence="1 2">7GSK02</strain>
    </source>
</reference>